<evidence type="ECO:0000313" key="5">
    <source>
        <dbReference type="EMBL" id="KEJ92850.1"/>
    </source>
</evidence>
<dbReference type="Proteomes" id="UP000027665">
    <property type="component" value="Unassembled WGS sequence"/>
</dbReference>
<dbReference type="GO" id="GO:0032259">
    <property type="term" value="P:methylation"/>
    <property type="evidence" value="ECO:0007669"/>
    <property type="project" value="UniProtKB-KW"/>
</dbReference>
<protein>
    <recommendedName>
        <fullName evidence="1">site-specific DNA-methyltransferase (adenine-specific)</fullName>
        <ecNumber evidence="1">2.1.1.72</ecNumber>
    </recommendedName>
</protein>
<dbReference type="PANTHER" id="PTHR33841">
    <property type="entry name" value="DNA METHYLTRANSFERASE YEEA-RELATED"/>
    <property type="match status" value="1"/>
</dbReference>
<evidence type="ECO:0000256" key="4">
    <source>
        <dbReference type="ARBA" id="ARBA00047942"/>
    </source>
</evidence>
<dbReference type="STRING" id="2754.EH55_00690"/>
<dbReference type="EC" id="2.1.1.72" evidence="1"/>
<evidence type="ECO:0000256" key="2">
    <source>
        <dbReference type="ARBA" id="ARBA00022603"/>
    </source>
</evidence>
<evidence type="ECO:0000256" key="3">
    <source>
        <dbReference type="ARBA" id="ARBA00022679"/>
    </source>
</evidence>
<organism evidence="5 6">
    <name type="scientific">Synergistes jonesii</name>
    <dbReference type="NCBI Taxonomy" id="2754"/>
    <lineage>
        <taxon>Bacteria</taxon>
        <taxon>Thermotogati</taxon>
        <taxon>Synergistota</taxon>
        <taxon>Synergistia</taxon>
        <taxon>Synergistales</taxon>
        <taxon>Synergistaceae</taxon>
        <taxon>Synergistes</taxon>
    </lineage>
</organism>
<evidence type="ECO:0000313" key="6">
    <source>
        <dbReference type="Proteomes" id="UP000027665"/>
    </source>
</evidence>
<dbReference type="AlphaFoldDB" id="A0A073ITF0"/>
<accession>A0A073ITF0</accession>
<name>A0A073ITF0_9BACT</name>
<keyword evidence="3" id="KW-0808">Transferase</keyword>
<dbReference type="GO" id="GO:0009007">
    <property type="term" value="F:site-specific DNA-methyltransferase (adenine-specific) activity"/>
    <property type="evidence" value="ECO:0007669"/>
    <property type="project" value="UniProtKB-EC"/>
</dbReference>
<feature type="non-terminal residue" evidence="5">
    <location>
        <position position="208"/>
    </location>
</feature>
<evidence type="ECO:0000256" key="1">
    <source>
        <dbReference type="ARBA" id="ARBA00011900"/>
    </source>
</evidence>
<gene>
    <name evidence="5" type="ORF">EH55_00690</name>
</gene>
<keyword evidence="6" id="KW-1185">Reference proteome</keyword>
<reference evidence="5 6" key="1">
    <citation type="submission" date="2014-04" db="EMBL/GenBank/DDBJ databases">
        <title>Draft Genome Sequence of Synergistes jonesii.</title>
        <authorList>
            <person name="Coil D.A."/>
            <person name="Eisen J.A."/>
            <person name="Holland-Moritz H.E."/>
        </authorList>
    </citation>
    <scope>NUCLEOTIDE SEQUENCE [LARGE SCALE GENOMIC DNA]</scope>
    <source>
        <strain evidence="5 6">78-1</strain>
    </source>
</reference>
<comment type="caution">
    <text evidence="5">The sequence shown here is derived from an EMBL/GenBank/DDBJ whole genome shotgun (WGS) entry which is preliminary data.</text>
</comment>
<sequence>MQQHAFACPFTTSDSWVILSPIEQSIKRKIEAVGTPLKDWDINIYRGVLTGCNEAFIISTEKRDEILANCQTKEERKRTEEIIRPILRGRDIKRYSYDWAGLWLIYIPWHFPLQFDNTIQGSSERAEKEFCQQYPAVYKHMLQYKKELSARNKAETGIRYEWYALQRWGANYWEDFLKPKIVWGEISDIPKFGFDAKGEMYCEATSFL</sequence>
<proteinExistence type="predicted"/>
<dbReference type="eggNOG" id="COG0827">
    <property type="taxonomic scope" value="Bacteria"/>
</dbReference>
<dbReference type="InterPro" id="IPR050953">
    <property type="entry name" value="N4_N6_ade-DNA_methylase"/>
</dbReference>
<keyword evidence="2" id="KW-0489">Methyltransferase</keyword>
<dbReference type="EMBL" id="JMKI01000015">
    <property type="protein sequence ID" value="KEJ92850.1"/>
    <property type="molecule type" value="Genomic_DNA"/>
</dbReference>
<comment type="catalytic activity">
    <reaction evidence="4">
        <text>a 2'-deoxyadenosine in DNA + S-adenosyl-L-methionine = an N(6)-methyl-2'-deoxyadenosine in DNA + S-adenosyl-L-homocysteine + H(+)</text>
        <dbReference type="Rhea" id="RHEA:15197"/>
        <dbReference type="Rhea" id="RHEA-COMP:12418"/>
        <dbReference type="Rhea" id="RHEA-COMP:12419"/>
        <dbReference type="ChEBI" id="CHEBI:15378"/>
        <dbReference type="ChEBI" id="CHEBI:57856"/>
        <dbReference type="ChEBI" id="CHEBI:59789"/>
        <dbReference type="ChEBI" id="CHEBI:90615"/>
        <dbReference type="ChEBI" id="CHEBI:90616"/>
        <dbReference type="EC" id="2.1.1.72"/>
    </reaction>
</comment>
<dbReference type="PANTHER" id="PTHR33841:SF1">
    <property type="entry name" value="DNA METHYLTRANSFERASE A"/>
    <property type="match status" value="1"/>
</dbReference>